<keyword evidence="3" id="KW-1185">Reference proteome</keyword>
<gene>
    <name evidence="2" type="ORF">FCALED_LOCUS9715</name>
</gene>
<keyword evidence="1" id="KW-1133">Transmembrane helix</keyword>
<accession>A0A9N9GPL7</accession>
<proteinExistence type="predicted"/>
<name>A0A9N9GPL7_9GLOM</name>
<keyword evidence="1" id="KW-0812">Transmembrane</keyword>
<protein>
    <submittedName>
        <fullName evidence="2">3190_t:CDS:1</fullName>
    </submittedName>
</protein>
<evidence type="ECO:0000313" key="3">
    <source>
        <dbReference type="Proteomes" id="UP000789570"/>
    </source>
</evidence>
<evidence type="ECO:0000313" key="2">
    <source>
        <dbReference type="EMBL" id="CAG8624175.1"/>
    </source>
</evidence>
<dbReference type="AlphaFoldDB" id="A0A9N9GPL7"/>
<dbReference type="OrthoDB" id="2343239at2759"/>
<feature type="transmembrane region" description="Helical" evidence="1">
    <location>
        <begin position="258"/>
        <end position="281"/>
    </location>
</feature>
<reference evidence="2" key="1">
    <citation type="submission" date="2021-06" db="EMBL/GenBank/DDBJ databases">
        <authorList>
            <person name="Kallberg Y."/>
            <person name="Tangrot J."/>
            <person name="Rosling A."/>
        </authorList>
    </citation>
    <scope>NUCLEOTIDE SEQUENCE</scope>
    <source>
        <strain evidence="2">UK204</strain>
    </source>
</reference>
<feature type="transmembrane region" description="Helical" evidence="1">
    <location>
        <begin position="22"/>
        <end position="41"/>
    </location>
</feature>
<sequence length="322" mass="37070">MSDNFEQVSYISTFLKQLSTPIPPYVLGCLPAIATIGASPIRGFRGKLMWVFRCLGCPFTGMHYTCNVSNDEMSLCIYWIEAKYFSFIGYHDEEKFVDGKKISYRPVGMYFRKPTITREMEAITEECTAQASVLERLSSLAPAYYMGIGIFAGISRLYDRRDCEFWPHVPLALSWTIPAIFRRIIGGILVVKDPNESIRKFVEEHEKYEIYKVYEELKKHKRCKRKCKKFKKNKRKRHKKLANRTSVIPVKYADDLEFCYVILTGIMSIGIPWAVVILARFTPPIGCLCRCKYLSVLASIWSTNSLLAFVHHCKGEKSVIAT</sequence>
<evidence type="ECO:0000256" key="1">
    <source>
        <dbReference type="SAM" id="Phobius"/>
    </source>
</evidence>
<dbReference type="Proteomes" id="UP000789570">
    <property type="component" value="Unassembled WGS sequence"/>
</dbReference>
<organism evidence="2 3">
    <name type="scientific">Funneliformis caledonium</name>
    <dbReference type="NCBI Taxonomy" id="1117310"/>
    <lineage>
        <taxon>Eukaryota</taxon>
        <taxon>Fungi</taxon>
        <taxon>Fungi incertae sedis</taxon>
        <taxon>Mucoromycota</taxon>
        <taxon>Glomeromycotina</taxon>
        <taxon>Glomeromycetes</taxon>
        <taxon>Glomerales</taxon>
        <taxon>Glomeraceae</taxon>
        <taxon>Funneliformis</taxon>
    </lineage>
</organism>
<dbReference type="EMBL" id="CAJVPQ010003303">
    <property type="protein sequence ID" value="CAG8624175.1"/>
    <property type="molecule type" value="Genomic_DNA"/>
</dbReference>
<comment type="caution">
    <text evidence="2">The sequence shown here is derived from an EMBL/GenBank/DDBJ whole genome shotgun (WGS) entry which is preliminary data.</text>
</comment>
<keyword evidence="1" id="KW-0472">Membrane</keyword>